<dbReference type="EMBL" id="CADEBC010000159">
    <property type="protein sequence ID" value="CAB3224689.1"/>
    <property type="molecule type" value="Genomic_DNA"/>
</dbReference>
<accession>A0A8S0Z382</accession>
<dbReference type="Proteomes" id="UP000494106">
    <property type="component" value="Unassembled WGS sequence"/>
</dbReference>
<sequence length="614" mass="72449">MNKQKAILFLFSIAKEIEKSFRCPIIFLTEKDYADYIVKSLMGMHCVLQDKIKYNELFETIKQFHYEWLQAVQDIELFKKMLKELPRDVPLRAIDFTIDCLENRYTYLCNYMREMETSMPSEEKKIMGTNLTIIAEIKQINVSKLLEKKRRILTQVDQAEYLNTIQNESEELLNWLDRINDNLALHFCRVLDLKVSIQPSDLTKPLKQIIEEISDDPDPEAQRIADLIHSTCKKISTTIRLNSIQEIEIAKIVQKIKELENRINRLELENSSALMALKNKTIYLEDRLKSLENVKLSKVPVKSENIQFLNGETDCIFNHILPHAERCRLVERLMKLWNSSTEHENESIISILSVADLKEVFSDVHGRFCVDKYGRKLYDKCNNTQLSQLYQLNEVNKLVPVQDDEKHVYFYDECGRYYLNGNNQRIYKAYATASEYILNKTGVLLKLQEVKGGIEYFYDNLGRYHFNLNGKRIYTNENSENEYEDDGLGNLLRIKSRNYTYEPYTKKPLTLEENKYLKRVVGPALKECVAKVVLHRPNDPIAYLSMSLIKYWKNTKDRNKHLDDKREMFEERDLYCITKENSSIQLKNYDMDYTLQDEASYSIEYETEEAVEEN</sequence>
<comment type="caution">
    <text evidence="2">The sequence shown here is derived from an EMBL/GenBank/DDBJ whole genome shotgun (WGS) entry which is preliminary data.</text>
</comment>
<protein>
    <submittedName>
        <fullName evidence="2">Uncharacterized protein</fullName>
    </submittedName>
</protein>
<evidence type="ECO:0000313" key="2">
    <source>
        <dbReference type="EMBL" id="CAB3224689.1"/>
    </source>
</evidence>
<evidence type="ECO:0000313" key="5">
    <source>
        <dbReference type="Proteomes" id="UP000494256"/>
    </source>
</evidence>
<evidence type="ECO:0000313" key="3">
    <source>
        <dbReference type="EMBL" id="CAB3242400.1"/>
    </source>
</evidence>
<reference evidence="4 5" key="1">
    <citation type="submission" date="2020-04" db="EMBL/GenBank/DDBJ databases">
        <authorList>
            <person name="Wallbank WR R."/>
            <person name="Pardo Diaz C."/>
            <person name="Kozak K."/>
            <person name="Martin S."/>
            <person name="Jiggins C."/>
            <person name="Moest M."/>
            <person name="Warren A I."/>
            <person name="Byers J.R.P. K."/>
            <person name="Montejo-Kovacevich G."/>
            <person name="Yen C E."/>
        </authorList>
    </citation>
    <scope>NUCLEOTIDE SEQUENCE [LARGE SCALE GENOMIC DNA]</scope>
</reference>
<dbReference type="Gene3D" id="1.20.890.10">
    <property type="entry name" value="cAMP-dependent protein kinase regulatory subunit, dimerization-anchoring domain"/>
    <property type="match status" value="1"/>
</dbReference>
<evidence type="ECO:0000313" key="4">
    <source>
        <dbReference type="Proteomes" id="UP000494106"/>
    </source>
</evidence>
<dbReference type="CDD" id="cd22966">
    <property type="entry name" value="DD_DYDC-like"/>
    <property type="match status" value="1"/>
</dbReference>
<dbReference type="Proteomes" id="UP000494256">
    <property type="component" value="Unassembled WGS sequence"/>
</dbReference>
<name>A0A8S0Z382_ARCPL</name>
<dbReference type="OrthoDB" id="432281at2759"/>
<keyword evidence="1" id="KW-0175">Coiled coil</keyword>
<dbReference type="EMBL" id="CADEBD010000312">
    <property type="protein sequence ID" value="CAB3242400.1"/>
    <property type="molecule type" value="Genomic_DNA"/>
</dbReference>
<evidence type="ECO:0000256" key="1">
    <source>
        <dbReference type="SAM" id="Coils"/>
    </source>
</evidence>
<organism evidence="2 4">
    <name type="scientific">Arctia plantaginis</name>
    <name type="common">Wood tiger moth</name>
    <name type="synonym">Phalaena plantaginis</name>
    <dbReference type="NCBI Taxonomy" id="874455"/>
    <lineage>
        <taxon>Eukaryota</taxon>
        <taxon>Metazoa</taxon>
        <taxon>Ecdysozoa</taxon>
        <taxon>Arthropoda</taxon>
        <taxon>Hexapoda</taxon>
        <taxon>Insecta</taxon>
        <taxon>Pterygota</taxon>
        <taxon>Neoptera</taxon>
        <taxon>Endopterygota</taxon>
        <taxon>Lepidoptera</taxon>
        <taxon>Glossata</taxon>
        <taxon>Ditrysia</taxon>
        <taxon>Noctuoidea</taxon>
        <taxon>Erebidae</taxon>
        <taxon>Arctiinae</taxon>
        <taxon>Arctia</taxon>
    </lineage>
</organism>
<dbReference type="InterPro" id="IPR049630">
    <property type="entry name" value="DYDC-like_DD"/>
</dbReference>
<dbReference type="AlphaFoldDB" id="A0A8S0Z382"/>
<feature type="coiled-coil region" evidence="1">
    <location>
        <begin position="242"/>
        <end position="276"/>
    </location>
</feature>
<proteinExistence type="predicted"/>
<gene>
    <name evidence="2" type="ORF">APLA_LOCUS2155</name>
    <name evidence="3" type="ORF">APLA_LOCUS9954</name>
</gene>
<keyword evidence="4" id="KW-1185">Reference proteome</keyword>